<evidence type="ECO:0000256" key="1">
    <source>
        <dbReference type="SAM" id="Coils"/>
    </source>
</evidence>
<sequence>MELFCDQSVSSIGNGMESAPFEKLKTQFLELNKEKIKYSHLYYSEKELVKTQEMQCNLHKEKYTQCKKELDTLQQTQKDMQGKYDRLETLYVQLKLDYANLNDKYNSLDFEFQKQCSTIENNMYKSNSKKNKDSK</sequence>
<evidence type="ECO:0000313" key="3">
    <source>
        <dbReference type="Proteomes" id="UP000023152"/>
    </source>
</evidence>
<proteinExistence type="predicted"/>
<organism evidence="2 3">
    <name type="scientific">Reticulomyxa filosa</name>
    <dbReference type="NCBI Taxonomy" id="46433"/>
    <lineage>
        <taxon>Eukaryota</taxon>
        <taxon>Sar</taxon>
        <taxon>Rhizaria</taxon>
        <taxon>Retaria</taxon>
        <taxon>Foraminifera</taxon>
        <taxon>Monothalamids</taxon>
        <taxon>Reticulomyxidae</taxon>
        <taxon>Reticulomyxa</taxon>
    </lineage>
</organism>
<keyword evidence="3" id="KW-1185">Reference proteome</keyword>
<name>X6MS45_RETFI</name>
<protein>
    <submittedName>
        <fullName evidence="2">Uncharacterized protein</fullName>
    </submittedName>
</protein>
<dbReference type="OrthoDB" id="2441647at2759"/>
<dbReference type="Proteomes" id="UP000023152">
    <property type="component" value="Unassembled WGS sequence"/>
</dbReference>
<evidence type="ECO:0000313" key="2">
    <source>
        <dbReference type="EMBL" id="ETO16669.1"/>
    </source>
</evidence>
<gene>
    <name evidence="2" type="ORF">RFI_20669</name>
</gene>
<dbReference type="EMBL" id="ASPP01017967">
    <property type="protein sequence ID" value="ETO16669.1"/>
    <property type="molecule type" value="Genomic_DNA"/>
</dbReference>
<reference evidence="2 3" key="1">
    <citation type="journal article" date="2013" name="Curr. Biol.">
        <title>The Genome of the Foraminiferan Reticulomyxa filosa.</title>
        <authorList>
            <person name="Glockner G."/>
            <person name="Hulsmann N."/>
            <person name="Schleicher M."/>
            <person name="Noegel A.A."/>
            <person name="Eichinger L."/>
            <person name="Gallinger C."/>
            <person name="Pawlowski J."/>
            <person name="Sierra R."/>
            <person name="Euteneuer U."/>
            <person name="Pillet L."/>
            <person name="Moustafa A."/>
            <person name="Platzer M."/>
            <person name="Groth M."/>
            <person name="Szafranski K."/>
            <person name="Schliwa M."/>
        </authorList>
    </citation>
    <scope>NUCLEOTIDE SEQUENCE [LARGE SCALE GENOMIC DNA]</scope>
</reference>
<dbReference type="AlphaFoldDB" id="X6MS45"/>
<accession>X6MS45</accession>
<keyword evidence="1" id="KW-0175">Coiled coil</keyword>
<comment type="caution">
    <text evidence="2">The sequence shown here is derived from an EMBL/GenBank/DDBJ whole genome shotgun (WGS) entry which is preliminary data.</text>
</comment>
<feature type="coiled-coil region" evidence="1">
    <location>
        <begin position="56"/>
        <end position="104"/>
    </location>
</feature>